<organism evidence="1">
    <name type="scientific">uncultured Cytophagales bacterium</name>
    <dbReference type="NCBI Taxonomy" id="158755"/>
    <lineage>
        <taxon>Bacteria</taxon>
        <taxon>Pseudomonadati</taxon>
        <taxon>Bacteroidota</taxon>
        <taxon>Sphingobacteriia</taxon>
        <taxon>Sphingobacteriales</taxon>
        <taxon>environmental samples</taxon>
    </lineage>
</organism>
<dbReference type="EMBL" id="CADCTQ010000570">
    <property type="protein sequence ID" value="CAA9320096.1"/>
    <property type="molecule type" value="Genomic_DNA"/>
</dbReference>
<gene>
    <name evidence="1" type="ORF">AVDCRST_MAG56-6890</name>
</gene>
<name>A0A6J4KZR2_9SPHI</name>
<proteinExistence type="predicted"/>
<accession>A0A6J4KZR2</accession>
<dbReference type="AlphaFoldDB" id="A0A6J4KZR2"/>
<evidence type="ECO:0000313" key="1">
    <source>
        <dbReference type="EMBL" id="CAA9320096.1"/>
    </source>
</evidence>
<reference evidence="1" key="1">
    <citation type="submission" date="2020-02" db="EMBL/GenBank/DDBJ databases">
        <authorList>
            <person name="Meier V. D."/>
        </authorList>
    </citation>
    <scope>NUCLEOTIDE SEQUENCE</scope>
    <source>
        <strain evidence="1">AVDCRST_MAG56</strain>
    </source>
</reference>
<protein>
    <submittedName>
        <fullName evidence="1">Uncharacterized protein</fullName>
    </submittedName>
</protein>
<sequence>MLFAFGGFPRKSDAGPHRSQPVWPGQLLPLHSCPLRLILFSRYSISYVLFLSLLWLK</sequence>